<feature type="region of interest" description="Disordered" evidence="1">
    <location>
        <begin position="1"/>
        <end position="229"/>
    </location>
</feature>
<feature type="compositionally biased region" description="Low complexity" evidence="1">
    <location>
        <begin position="56"/>
        <end position="65"/>
    </location>
</feature>
<proteinExistence type="predicted"/>
<feature type="region of interest" description="Disordered" evidence="1">
    <location>
        <begin position="267"/>
        <end position="399"/>
    </location>
</feature>
<dbReference type="EMBL" id="CADCTV010000354">
    <property type="protein sequence ID" value="CAA9321545.1"/>
    <property type="molecule type" value="Genomic_DNA"/>
</dbReference>
<protein>
    <submittedName>
        <fullName evidence="2">Oligopeptide transport ATP-binding protein OppF</fullName>
    </submittedName>
</protein>
<reference evidence="2" key="1">
    <citation type="submission" date="2020-02" db="EMBL/GenBank/DDBJ databases">
        <authorList>
            <person name="Meier V. D."/>
        </authorList>
    </citation>
    <scope>NUCLEOTIDE SEQUENCE</scope>
    <source>
        <strain evidence="2">AVDCRST_MAG89</strain>
    </source>
</reference>
<feature type="compositionally biased region" description="Basic and acidic residues" evidence="1">
    <location>
        <begin position="312"/>
        <end position="322"/>
    </location>
</feature>
<feature type="non-terminal residue" evidence="2">
    <location>
        <position position="1"/>
    </location>
</feature>
<feature type="region of interest" description="Disordered" evidence="1">
    <location>
        <begin position="240"/>
        <end position="259"/>
    </location>
</feature>
<feature type="compositionally biased region" description="Basic and acidic residues" evidence="1">
    <location>
        <begin position="160"/>
        <end position="170"/>
    </location>
</feature>
<dbReference type="AlphaFoldDB" id="A0A6J4L1I2"/>
<feature type="compositionally biased region" description="Low complexity" evidence="1">
    <location>
        <begin position="356"/>
        <end position="367"/>
    </location>
</feature>
<name>A0A6J4L1I2_9BACT</name>
<feature type="non-terminal residue" evidence="2">
    <location>
        <position position="409"/>
    </location>
</feature>
<keyword evidence="2" id="KW-0547">Nucleotide-binding</keyword>
<organism evidence="2">
    <name type="scientific">uncultured Gemmatimonadota bacterium</name>
    <dbReference type="NCBI Taxonomy" id="203437"/>
    <lineage>
        <taxon>Bacteria</taxon>
        <taxon>Pseudomonadati</taxon>
        <taxon>Gemmatimonadota</taxon>
        <taxon>environmental samples</taxon>
    </lineage>
</organism>
<evidence type="ECO:0000256" key="1">
    <source>
        <dbReference type="SAM" id="MobiDB-lite"/>
    </source>
</evidence>
<accession>A0A6J4L1I2</accession>
<evidence type="ECO:0000313" key="2">
    <source>
        <dbReference type="EMBL" id="CAA9321545.1"/>
    </source>
</evidence>
<sequence>GERSRGAHPRRRPGRGRRTAQRRQRAGLRLVAAGGRGCGAHGDGRRIPRRGAQDTAGAPGAAPRQGRQRPARRNARRHGAAAGRAARGARAEEVLPHQEGVLQQPRGRRQGGGRRVVLFEEGRDAGHRGRVRLRQEHHGPGGAAPDRAHGRRGALRGAQHLRDGQGRAADDAAAGADRLPGPVQLAEPAHDDQRHAARGAFGPRHRHGAKGQGPHRRAAAHRGAAAGARHPLSARVLGRAAAAPGHRAGPGGGAGADRVRRAGVGAGRVGAGAGHQPAAGPADGVRAEFPVHRARPVGGRAHQRPGGGDVPGPHRGDRRIGRDVPQPADAVHAGAAFGGAHPRPAGAARAHRAAGRRALAGQPAVGVPVPPALPAPAEGRGLRQHRPAAGGQGRRPLRGLHQVAAVGSL</sequence>
<gene>
    <name evidence="2" type="ORF">AVDCRST_MAG89-1658</name>
</gene>
<keyword evidence="2" id="KW-0067">ATP-binding</keyword>
<dbReference type="GO" id="GO:0005524">
    <property type="term" value="F:ATP binding"/>
    <property type="evidence" value="ECO:0007669"/>
    <property type="project" value="UniProtKB-KW"/>
</dbReference>
<feature type="compositionally biased region" description="Basic residues" evidence="1">
    <location>
        <begin position="1"/>
        <end position="26"/>
    </location>
</feature>
<feature type="compositionally biased region" description="Basic residues" evidence="1">
    <location>
        <begin position="66"/>
        <end position="79"/>
    </location>
</feature>
<feature type="compositionally biased region" description="Low complexity" evidence="1">
    <location>
        <begin position="274"/>
        <end position="284"/>
    </location>
</feature>
<feature type="compositionally biased region" description="Basic residues" evidence="1">
    <location>
        <begin position="203"/>
        <end position="220"/>
    </location>
</feature>
<feature type="compositionally biased region" description="Basic and acidic residues" evidence="1">
    <location>
        <begin position="117"/>
        <end position="139"/>
    </location>
</feature>
<feature type="compositionally biased region" description="Low complexity" evidence="1">
    <location>
        <begin position="327"/>
        <end position="348"/>
    </location>
</feature>